<evidence type="ECO:0000259" key="8">
    <source>
        <dbReference type="Pfam" id="PF01648"/>
    </source>
</evidence>
<dbReference type="InterPro" id="IPR037143">
    <property type="entry name" value="4-PPantetheinyl_Trfase_dom_sf"/>
</dbReference>
<dbReference type="AlphaFoldDB" id="A0AAD5W037"/>
<dbReference type="SUPFAM" id="SSF56214">
    <property type="entry name" value="4'-phosphopantetheinyl transferase"/>
    <property type="match status" value="1"/>
</dbReference>
<evidence type="ECO:0000256" key="5">
    <source>
        <dbReference type="ARBA" id="ARBA00022842"/>
    </source>
</evidence>
<dbReference type="GO" id="GO:0000287">
    <property type="term" value="F:magnesium ion binding"/>
    <property type="evidence" value="ECO:0007669"/>
    <property type="project" value="InterPro"/>
</dbReference>
<dbReference type="InterPro" id="IPR002582">
    <property type="entry name" value="ACPS"/>
</dbReference>
<keyword evidence="3" id="KW-0479">Metal-binding</keyword>
<keyword evidence="10" id="KW-1185">Reference proteome</keyword>
<evidence type="ECO:0000256" key="3">
    <source>
        <dbReference type="ARBA" id="ARBA00022723"/>
    </source>
</evidence>
<dbReference type="GO" id="GO:0006633">
    <property type="term" value="P:fatty acid biosynthetic process"/>
    <property type="evidence" value="ECO:0007669"/>
    <property type="project" value="UniProtKB-KW"/>
</dbReference>
<keyword evidence="7" id="KW-0275">Fatty acid biosynthesis</keyword>
<keyword evidence="2" id="KW-0808">Transferase</keyword>
<dbReference type="Proteomes" id="UP001213000">
    <property type="component" value="Unassembled WGS sequence"/>
</dbReference>
<evidence type="ECO:0000256" key="6">
    <source>
        <dbReference type="ARBA" id="ARBA00023098"/>
    </source>
</evidence>
<evidence type="ECO:0000256" key="7">
    <source>
        <dbReference type="ARBA" id="ARBA00023160"/>
    </source>
</evidence>
<keyword evidence="1" id="KW-0444">Lipid biosynthesis</keyword>
<proteinExistence type="inferred from homology"/>
<dbReference type="NCBIfam" id="TIGR00516">
    <property type="entry name" value="acpS"/>
    <property type="match status" value="1"/>
</dbReference>
<dbReference type="EMBL" id="JANIEX010000141">
    <property type="protein sequence ID" value="KAJ3572455.1"/>
    <property type="molecule type" value="Genomic_DNA"/>
</dbReference>
<dbReference type="Gene3D" id="3.90.470.20">
    <property type="entry name" value="4'-phosphopantetheinyl transferase domain"/>
    <property type="match status" value="1"/>
</dbReference>
<dbReference type="HAMAP" id="MF_00101">
    <property type="entry name" value="AcpS"/>
    <property type="match status" value="1"/>
</dbReference>
<accession>A0AAD5W037</accession>
<evidence type="ECO:0000256" key="1">
    <source>
        <dbReference type="ARBA" id="ARBA00022516"/>
    </source>
</evidence>
<dbReference type="InterPro" id="IPR004568">
    <property type="entry name" value="Ppantetheine-prot_Trfase_dom"/>
</dbReference>
<dbReference type="Pfam" id="PF01648">
    <property type="entry name" value="ACPS"/>
    <property type="match status" value="1"/>
</dbReference>
<comment type="caution">
    <text evidence="9">The sequence shown here is derived from an EMBL/GenBank/DDBJ whole genome shotgun (WGS) entry which is preliminary data.</text>
</comment>
<name>A0AAD5W037_9AGAR</name>
<organism evidence="9 10">
    <name type="scientific">Leucocoprinus birnbaumii</name>
    <dbReference type="NCBI Taxonomy" id="56174"/>
    <lineage>
        <taxon>Eukaryota</taxon>
        <taxon>Fungi</taxon>
        <taxon>Dikarya</taxon>
        <taxon>Basidiomycota</taxon>
        <taxon>Agaricomycotina</taxon>
        <taxon>Agaricomycetes</taxon>
        <taxon>Agaricomycetidae</taxon>
        <taxon>Agaricales</taxon>
        <taxon>Agaricineae</taxon>
        <taxon>Agaricaceae</taxon>
        <taxon>Leucocoprinus</taxon>
    </lineage>
</organism>
<dbReference type="InterPro" id="IPR008278">
    <property type="entry name" value="4-PPantetheinyl_Trfase_dom"/>
</dbReference>
<dbReference type="GO" id="GO:0008897">
    <property type="term" value="F:holo-[acyl-carrier-protein] synthase activity"/>
    <property type="evidence" value="ECO:0007669"/>
    <property type="project" value="InterPro"/>
</dbReference>
<keyword evidence="5" id="KW-0460">Magnesium</keyword>
<reference evidence="9" key="1">
    <citation type="submission" date="2022-07" db="EMBL/GenBank/DDBJ databases">
        <title>Genome Sequence of Leucocoprinus birnbaumii.</title>
        <authorList>
            <person name="Buettner E."/>
        </authorList>
    </citation>
    <scope>NUCLEOTIDE SEQUENCE</scope>
    <source>
        <strain evidence="9">VT141</strain>
    </source>
</reference>
<gene>
    <name evidence="9" type="ORF">NP233_g3065</name>
</gene>
<evidence type="ECO:0000256" key="2">
    <source>
        <dbReference type="ARBA" id="ARBA00022679"/>
    </source>
</evidence>
<keyword evidence="4" id="KW-0276">Fatty acid metabolism</keyword>
<evidence type="ECO:0000313" key="10">
    <source>
        <dbReference type="Proteomes" id="UP001213000"/>
    </source>
</evidence>
<evidence type="ECO:0000313" key="9">
    <source>
        <dbReference type="EMBL" id="KAJ3572455.1"/>
    </source>
</evidence>
<sequence>MLLGIGVDIVHIPRIAGIVKRQAEHKFARRILSTNELEQWALLQSTDDHKRVQFLAVRWAVKEAAYKALYPTVKPTWKQLTYRGLSSSGERPTLNYMPSDGSMNPTIGPMHVSVSHDGDYTVAYVTVERNSTVSTTH</sequence>
<evidence type="ECO:0000256" key="4">
    <source>
        <dbReference type="ARBA" id="ARBA00022832"/>
    </source>
</evidence>
<feature type="domain" description="4'-phosphopantetheinyl transferase" evidence="8">
    <location>
        <begin position="4"/>
        <end position="95"/>
    </location>
</feature>
<keyword evidence="6" id="KW-0443">Lipid metabolism</keyword>
<protein>
    <recommendedName>
        <fullName evidence="8">4'-phosphopantetheinyl transferase domain-containing protein</fullName>
    </recommendedName>
</protein>
<dbReference type="NCBIfam" id="TIGR00556">
    <property type="entry name" value="pantethn_trn"/>
    <property type="match status" value="1"/>
</dbReference>